<feature type="region of interest" description="Disordered" evidence="5">
    <location>
        <begin position="281"/>
        <end position="324"/>
    </location>
</feature>
<evidence type="ECO:0000256" key="2">
    <source>
        <dbReference type="ARBA" id="ARBA00022692"/>
    </source>
</evidence>
<evidence type="ECO:0000313" key="7">
    <source>
        <dbReference type="EMBL" id="KAF2102283.1"/>
    </source>
</evidence>
<keyword evidence="2 6" id="KW-0812">Transmembrane</keyword>
<evidence type="ECO:0000256" key="6">
    <source>
        <dbReference type="SAM" id="Phobius"/>
    </source>
</evidence>
<feature type="transmembrane region" description="Helical" evidence="6">
    <location>
        <begin position="51"/>
        <end position="69"/>
    </location>
</feature>
<feature type="transmembrane region" description="Helical" evidence="6">
    <location>
        <begin position="202"/>
        <end position="222"/>
    </location>
</feature>
<comment type="caution">
    <text evidence="7">The sequence shown here is derived from an EMBL/GenBank/DDBJ whole genome shotgun (WGS) entry which is preliminary data.</text>
</comment>
<organism evidence="7 8">
    <name type="scientific">Rhizodiscina lignyota</name>
    <dbReference type="NCBI Taxonomy" id="1504668"/>
    <lineage>
        <taxon>Eukaryota</taxon>
        <taxon>Fungi</taxon>
        <taxon>Dikarya</taxon>
        <taxon>Ascomycota</taxon>
        <taxon>Pezizomycotina</taxon>
        <taxon>Dothideomycetes</taxon>
        <taxon>Pleosporomycetidae</taxon>
        <taxon>Aulographales</taxon>
        <taxon>Rhizodiscinaceae</taxon>
        <taxon>Rhizodiscina</taxon>
    </lineage>
</organism>
<dbReference type="AlphaFoldDB" id="A0A9P4M921"/>
<evidence type="ECO:0000256" key="5">
    <source>
        <dbReference type="SAM" id="MobiDB-lite"/>
    </source>
</evidence>
<dbReference type="PANTHER" id="PTHR31465:SF15">
    <property type="entry name" value="LIPID TRANSPORTER ATNI-RELATED"/>
    <property type="match status" value="1"/>
</dbReference>
<keyword evidence="3 6" id="KW-1133">Transmembrane helix</keyword>
<keyword evidence="8" id="KW-1185">Reference proteome</keyword>
<dbReference type="Proteomes" id="UP000799772">
    <property type="component" value="Unassembled WGS sequence"/>
</dbReference>
<proteinExistence type="predicted"/>
<keyword evidence="4 6" id="KW-0472">Membrane</keyword>
<gene>
    <name evidence="7" type="ORF">NA57DRAFT_64807</name>
</gene>
<evidence type="ECO:0000256" key="4">
    <source>
        <dbReference type="ARBA" id="ARBA00023136"/>
    </source>
</evidence>
<feature type="transmembrane region" description="Helical" evidence="6">
    <location>
        <begin position="123"/>
        <end position="141"/>
    </location>
</feature>
<reference evidence="7" key="1">
    <citation type="journal article" date="2020" name="Stud. Mycol.">
        <title>101 Dothideomycetes genomes: a test case for predicting lifestyles and emergence of pathogens.</title>
        <authorList>
            <person name="Haridas S."/>
            <person name="Albert R."/>
            <person name="Binder M."/>
            <person name="Bloem J."/>
            <person name="Labutti K."/>
            <person name="Salamov A."/>
            <person name="Andreopoulos B."/>
            <person name="Baker S."/>
            <person name="Barry K."/>
            <person name="Bills G."/>
            <person name="Bluhm B."/>
            <person name="Cannon C."/>
            <person name="Castanera R."/>
            <person name="Culley D."/>
            <person name="Daum C."/>
            <person name="Ezra D."/>
            <person name="Gonzalez J."/>
            <person name="Henrissat B."/>
            <person name="Kuo A."/>
            <person name="Liang C."/>
            <person name="Lipzen A."/>
            <person name="Lutzoni F."/>
            <person name="Magnuson J."/>
            <person name="Mondo S."/>
            <person name="Nolan M."/>
            <person name="Ohm R."/>
            <person name="Pangilinan J."/>
            <person name="Park H.-J."/>
            <person name="Ramirez L."/>
            <person name="Alfaro M."/>
            <person name="Sun H."/>
            <person name="Tritt A."/>
            <person name="Yoshinaga Y."/>
            <person name="Zwiers L.-H."/>
            <person name="Turgeon B."/>
            <person name="Goodwin S."/>
            <person name="Spatafora J."/>
            <person name="Crous P."/>
            <person name="Grigoriev I."/>
        </authorList>
    </citation>
    <scope>NUCLEOTIDE SEQUENCE</scope>
    <source>
        <strain evidence="7">CBS 133067</strain>
    </source>
</reference>
<feature type="transmembrane region" description="Helical" evidence="6">
    <location>
        <begin position="81"/>
        <end position="102"/>
    </location>
</feature>
<dbReference type="OrthoDB" id="5384040at2759"/>
<feature type="transmembrane region" description="Helical" evidence="6">
    <location>
        <begin position="161"/>
        <end position="181"/>
    </location>
</feature>
<dbReference type="InterPro" id="IPR007568">
    <property type="entry name" value="RTA1"/>
</dbReference>
<evidence type="ECO:0000256" key="3">
    <source>
        <dbReference type="ARBA" id="ARBA00022989"/>
    </source>
</evidence>
<sequence>MGPTCKAIEPKDTDWNFCPNIGVAYFWAVMFGFLVIAHIVQAIIHRKAYSIVIIISAILQMLVFVFRIISINNPTSTLWYALWFVIILVAPLFTNAYVYQIMGRMVHNFLPDQRLFKIKARRFGTYFVLLDFVAFVIQVLGASSASGDNISESQILTGLHIYMGGVGFQQFFILVFVYIAIRFQRRVVRESSLEIQTRALRLLYVLYTVLTLITVRIIFRLIEYSSGLNSSIPNHEVFMYIFDTTPMWIAILLFNIMHPGRIMPGKESDLPSRKEYKAEKKAAKAAKKAGKSILSDGTSSTSPVPPAYAPNQPSAFRTYGNGPW</sequence>
<feature type="transmembrane region" description="Helical" evidence="6">
    <location>
        <begin position="24"/>
        <end position="44"/>
    </location>
</feature>
<name>A0A9P4M921_9PEZI</name>
<evidence type="ECO:0000256" key="1">
    <source>
        <dbReference type="ARBA" id="ARBA00004141"/>
    </source>
</evidence>
<dbReference type="Pfam" id="PF04479">
    <property type="entry name" value="RTA1"/>
    <property type="match status" value="1"/>
</dbReference>
<dbReference type="GO" id="GO:0016020">
    <property type="term" value="C:membrane"/>
    <property type="evidence" value="ECO:0007669"/>
    <property type="project" value="UniProtKB-SubCell"/>
</dbReference>
<dbReference type="PANTHER" id="PTHR31465">
    <property type="entry name" value="PROTEIN RTA1-RELATED"/>
    <property type="match status" value="1"/>
</dbReference>
<evidence type="ECO:0008006" key="9">
    <source>
        <dbReference type="Google" id="ProtNLM"/>
    </source>
</evidence>
<accession>A0A9P4M921</accession>
<dbReference type="EMBL" id="ML978123">
    <property type="protein sequence ID" value="KAF2102283.1"/>
    <property type="molecule type" value="Genomic_DNA"/>
</dbReference>
<comment type="subcellular location">
    <subcellularLocation>
        <location evidence="1">Membrane</location>
        <topology evidence="1">Multi-pass membrane protein</topology>
    </subcellularLocation>
</comment>
<feature type="transmembrane region" description="Helical" evidence="6">
    <location>
        <begin position="237"/>
        <end position="256"/>
    </location>
</feature>
<protein>
    <recommendedName>
        <fullName evidence="9">RTA1-domain-containing protein</fullName>
    </recommendedName>
</protein>
<evidence type="ECO:0000313" key="8">
    <source>
        <dbReference type="Proteomes" id="UP000799772"/>
    </source>
</evidence>